<keyword evidence="3" id="KW-1185">Reference proteome</keyword>
<feature type="compositionally biased region" description="Basic and acidic residues" evidence="1">
    <location>
        <begin position="1048"/>
        <end position="1076"/>
    </location>
</feature>
<feature type="compositionally biased region" description="Polar residues" evidence="1">
    <location>
        <begin position="874"/>
        <end position="890"/>
    </location>
</feature>
<dbReference type="PANTHER" id="PTHR40240">
    <property type="entry name" value="PLEXUS, ISOFORM A"/>
    <property type="match status" value="1"/>
</dbReference>
<evidence type="ECO:0000313" key="3">
    <source>
        <dbReference type="Proteomes" id="UP001353858"/>
    </source>
</evidence>
<evidence type="ECO:0000313" key="2">
    <source>
        <dbReference type="EMBL" id="KAK4884862.1"/>
    </source>
</evidence>
<organism evidence="2 3">
    <name type="scientific">Aquatica leii</name>
    <dbReference type="NCBI Taxonomy" id="1421715"/>
    <lineage>
        <taxon>Eukaryota</taxon>
        <taxon>Metazoa</taxon>
        <taxon>Ecdysozoa</taxon>
        <taxon>Arthropoda</taxon>
        <taxon>Hexapoda</taxon>
        <taxon>Insecta</taxon>
        <taxon>Pterygota</taxon>
        <taxon>Neoptera</taxon>
        <taxon>Endopterygota</taxon>
        <taxon>Coleoptera</taxon>
        <taxon>Polyphaga</taxon>
        <taxon>Elateriformia</taxon>
        <taxon>Elateroidea</taxon>
        <taxon>Lampyridae</taxon>
        <taxon>Luciolinae</taxon>
        <taxon>Aquatica</taxon>
    </lineage>
</organism>
<evidence type="ECO:0008006" key="4">
    <source>
        <dbReference type="Google" id="ProtNLM"/>
    </source>
</evidence>
<feature type="compositionally biased region" description="Polar residues" evidence="1">
    <location>
        <begin position="1190"/>
        <end position="1205"/>
    </location>
</feature>
<feature type="region of interest" description="Disordered" evidence="1">
    <location>
        <begin position="411"/>
        <end position="436"/>
    </location>
</feature>
<feature type="compositionally biased region" description="Low complexity" evidence="1">
    <location>
        <begin position="178"/>
        <end position="198"/>
    </location>
</feature>
<accession>A0AAN7PFR3</accession>
<feature type="region of interest" description="Disordered" evidence="1">
    <location>
        <begin position="874"/>
        <end position="942"/>
    </location>
</feature>
<dbReference type="Proteomes" id="UP001353858">
    <property type="component" value="Unassembled WGS sequence"/>
</dbReference>
<reference evidence="3" key="1">
    <citation type="submission" date="2023-01" db="EMBL/GenBank/DDBJ databases">
        <title>Key to firefly adult light organ development and bioluminescence: homeobox transcription factors regulate luciferase expression and transportation to peroxisome.</title>
        <authorList>
            <person name="Fu X."/>
        </authorList>
    </citation>
    <scope>NUCLEOTIDE SEQUENCE [LARGE SCALE GENOMIC DNA]</scope>
</reference>
<feature type="region of interest" description="Disordered" evidence="1">
    <location>
        <begin position="135"/>
        <end position="203"/>
    </location>
</feature>
<comment type="caution">
    <text evidence="2">The sequence shown here is derived from an EMBL/GenBank/DDBJ whole genome shotgun (WGS) entry which is preliminary data.</text>
</comment>
<evidence type="ECO:0000256" key="1">
    <source>
        <dbReference type="SAM" id="MobiDB-lite"/>
    </source>
</evidence>
<name>A0AAN7PFR3_9COLE</name>
<gene>
    <name evidence="2" type="ORF">RN001_001133</name>
</gene>
<feature type="region of interest" description="Disordered" evidence="1">
    <location>
        <begin position="768"/>
        <end position="862"/>
    </location>
</feature>
<dbReference type="PANTHER" id="PTHR40240:SF1">
    <property type="entry name" value="PLEXUS, ISOFORM A"/>
    <property type="match status" value="1"/>
</dbReference>
<dbReference type="EMBL" id="JARPUR010000001">
    <property type="protein sequence ID" value="KAK4884862.1"/>
    <property type="molecule type" value="Genomic_DNA"/>
</dbReference>
<feature type="region of interest" description="Disordered" evidence="1">
    <location>
        <begin position="1147"/>
        <end position="1249"/>
    </location>
</feature>
<feature type="region of interest" description="Disordered" evidence="1">
    <location>
        <begin position="1048"/>
        <end position="1101"/>
    </location>
</feature>
<protein>
    <recommendedName>
        <fullName evidence="4">Genetic suppressor element-like domain-containing protein</fullName>
    </recommendedName>
</protein>
<feature type="compositionally biased region" description="Polar residues" evidence="1">
    <location>
        <begin position="412"/>
        <end position="433"/>
    </location>
</feature>
<feature type="compositionally biased region" description="Low complexity" evidence="1">
    <location>
        <begin position="1240"/>
        <end position="1249"/>
    </location>
</feature>
<proteinExistence type="predicted"/>
<sequence>MDKVSVKNGTTEIQPIKQATDPPEICFVCGNRDHPHSYWLHIKPPINKPKEPYFPFLESHEPPTGYVSKSDIAVRVCFLCYKLLVEQWDAYERASRPHSERLYWLKRVDNGPYTGADMGLQGEYAAQVLGINSESNVPVRPPNGRADPPGVKANIHLRSSPRPTQLTNSDKEDRDAADSALDLRNTSTSSRSSPISTSVPIFHCQNSNSSTGTDILDLSMPDKNSATEVCYVCGDEFKRGSLSYIAAKQLPDTPPNYQFFPSLMLHPRPSRSRPMDSAGRVQACTECQHHLFKQWDVFQLQAVPHFERNYTLRKRQAAAVDTTTFICYTCALEYPSSSLRLLYCCPNPEKEPYFPFIQTLKPPPGTSPISPQGMVQVCSICYKSIPQKHKAFGGDSSVIVNNHVSLADVQNHRNSNSNSQPSQVKSPANSTGSDIRFKPYEIGKPGIITTKKKQAANELREMAKINTIATRISSPSPEVNGQTTNNQNYRCYICGGLFSRVQMEWLSTSAEGMNSHAMHFPCLRNVSRISENSCMDSHGRVLSCNTCVNHLARQWETLEAERVPLERRKYDIPGPEVNSVGEKPTSSPSTSVISDHNLISNSSGSSIYCFLCGLHSELTLARVLYSRPQGRNAPYFPALLRHASPPNAEQLREDGSALVCTFCYHGLVSQWRKYESQGSAAPPSDRREYNTHDYCCYVCGIITYRKRVRALQIKDFPFLRFHPQPENSLLLENGDYAVVCLDCYETLRTQSLEYERWGLPIDKRQYNWLTQPPPPEDSPEAAVARLPSGQRSDKVVPQTFVARPSRKNCSPKTEKKTPAKTESSVTPTSKTALSSNVVNKHRSSTSHAISGPNQSSQGQSSHSFAAALRNLAQQSVPTTNEYSTTTTAPASDSHRRDPGSSQATEKPTKSADLGLFGSSSSGLRSSESRLHPSALSSDRYPGCSALPDLSRSGFQPYRPEDRLPQLPVPLDVTAYPPYGYPPLSLIDEQLYLERMGLLRPPWPPMAAPYIPYMIPGTPMPLYMHERLKLEEEYRQRLARKEEQIERELQEQRELQQQREREQRERDRMHREKEKVPHINVASHPPNPHLSSQPPLVLPMLHPSVHHPKELYPSPLSLATATRQSPIGSNLLPPSSLANSLHSYQAIPRSSPSLQRHSPHSTFHPPSSRPEYGLNLSQQKLSPVIQPSGPIINNTSNLVPPNQMGTRLSPKPSTPKPQSKPSTPKPNTSSNPLRIPNVVAPSPNLSTSVSSIPSTIVNTTSVNSDVSVTGPISTVSSASIKKSEEKPAISSAARKQPIAPVPLYQQLNNLKCYNATSSLSVHGNITDEKKVRPFDVENLIQKNELCETQLKSTVFEENKHKVFKKKLVNVNHNIDKINTTTIKKEIKEEEEDCIVLYPVSIFEQNAITTSKPLNLNNSCGTNLDRSAEIKHAQTPINTTIQQSHSPQLPVSSPSYPVQTFLSSDFDSSTTHVETKERESLNNITIKDLLSNNTKINNNNVNDKDICDVGDENKMIHNVENNESSCIVLNVPLINSHQPPQKKQKLSKIDVATRKRKQRREKHNLKRSLVDEENIKLKIKKERLVFERITTHKGTITDFGLPVFGYSDSDSSSSYTSSEYETDTEVEFCNLQKLTTQSDFRQEKLNFLQLFGLITYRKRNAVELSKLERRKWQPKWTPIIENTESSILDLPMPVVKTPVLTTPQKTPSKINFFHVLELQTVPAQISYDYEMDWLKVIEDRMKRNCTSAITDYSLKAHDTFVQSISLHEQTQKVCNPILRNNNCRKQYNKKYAKYVTKPLKIYKDETIRRKHFENITIPVLQDNVFNLNSKNVFNNNFKSEEIFKDKIVIPTVYRKLQHQTLYHDLKDNELGKCYSSIAEDRSYDLYKKRTYNEHRLLLKNSKTNYSIPKYCATNGICSEAFSFQTFNKMNNNDAKCEFKDGLFLKNGLHENVKLENGYDYKKYSLLQSDNVKIKSTNLLHNSSNKDFKSTCIQTESNYLLPLTMILVDNRAIQQGTFNDQVSSCTLKNNMQSKSVQCLIQEEVVNSVSNDAKSTGVISSCLLLNNSKDVIKWPGIHKIVESYHLYSKERDTEIRSLKESLKNLKEAIFSNQTESRNFERDRRLLQSASLLYEQDRIQLQKELDNFNIIINAFR</sequence>
<feature type="compositionally biased region" description="Low complexity" evidence="1">
    <location>
        <begin position="1159"/>
        <end position="1169"/>
    </location>
</feature>
<feature type="compositionally biased region" description="Low complexity" evidence="1">
    <location>
        <begin position="1215"/>
        <end position="1231"/>
    </location>
</feature>
<feature type="compositionally biased region" description="Low complexity" evidence="1">
    <location>
        <begin position="913"/>
        <end position="925"/>
    </location>
</feature>
<feature type="compositionally biased region" description="Polar residues" evidence="1">
    <location>
        <begin position="825"/>
        <end position="838"/>
    </location>
</feature>